<keyword evidence="4" id="KW-1185">Reference proteome</keyword>
<dbReference type="InterPro" id="IPR007278">
    <property type="entry name" value="DUF397"/>
</dbReference>
<accession>A0ABS2U3J9</accession>
<feature type="region of interest" description="Disordered" evidence="1">
    <location>
        <begin position="1"/>
        <end position="41"/>
    </location>
</feature>
<proteinExistence type="predicted"/>
<feature type="compositionally biased region" description="Basic and acidic residues" evidence="1">
    <location>
        <begin position="9"/>
        <end position="18"/>
    </location>
</feature>
<comment type="caution">
    <text evidence="3">The sequence shown here is derived from an EMBL/GenBank/DDBJ whole genome shotgun (WGS) entry which is preliminary data.</text>
</comment>
<gene>
    <name evidence="3" type="ORF">ITX44_33200</name>
</gene>
<reference evidence="3 4" key="1">
    <citation type="submission" date="2021-01" db="EMBL/GenBank/DDBJ databases">
        <title>Streptomyces acididurans sp. nov., isolated from a peat swamp forest soil.</title>
        <authorList>
            <person name="Chantavorakit T."/>
            <person name="Duangmal K."/>
        </authorList>
    </citation>
    <scope>NUCLEOTIDE SEQUENCE [LARGE SCALE GENOMIC DNA]</scope>
    <source>
        <strain evidence="3 4">KK5PA1</strain>
    </source>
</reference>
<organism evidence="3 4">
    <name type="scientific">Actinacidiphila acididurans</name>
    <dbReference type="NCBI Taxonomy" id="2784346"/>
    <lineage>
        <taxon>Bacteria</taxon>
        <taxon>Bacillati</taxon>
        <taxon>Actinomycetota</taxon>
        <taxon>Actinomycetes</taxon>
        <taxon>Kitasatosporales</taxon>
        <taxon>Streptomycetaceae</taxon>
        <taxon>Actinacidiphila</taxon>
    </lineage>
</organism>
<evidence type="ECO:0000256" key="1">
    <source>
        <dbReference type="SAM" id="MobiDB-lite"/>
    </source>
</evidence>
<evidence type="ECO:0000259" key="2">
    <source>
        <dbReference type="Pfam" id="PF04149"/>
    </source>
</evidence>
<protein>
    <submittedName>
        <fullName evidence="3">DUF397 domain-containing protein</fullName>
    </submittedName>
</protein>
<evidence type="ECO:0000313" key="3">
    <source>
        <dbReference type="EMBL" id="MBM9509321.1"/>
    </source>
</evidence>
<sequence>MSTPSPTRETTRTTEARCRPRSRCSRNGPGQFKSSYSGSGGGDCVEVAVGPEAVYVRDSKAAGEGPVPRVSREERVAFVSFAADGAGLDV</sequence>
<feature type="domain" description="DUF397" evidence="2">
    <location>
        <begin position="32"/>
        <end position="81"/>
    </location>
</feature>
<name>A0ABS2U3J9_9ACTN</name>
<dbReference type="Proteomes" id="UP000749040">
    <property type="component" value="Unassembled WGS sequence"/>
</dbReference>
<dbReference type="Pfam" id="PF04149">
    <property type="entry name" value="DUF397"/>
    <property type="match status" value="1"/>
</dbReference>
<dbReference type="EMBL" id="JADKYB010000024">
    <property type="protein sequence ID" value="MBM9509321.1"/>
    <property type="molecule type" value="Genomic_DNA"/>
</dbReference>
<evidence type="ECO:0000313" key="4">
    <source>
        <dbReference type="Proteomes" id="UP000749040"/>
    </source>
</evidence>